<accession>A0A1E5P9L2</accession>
<reference evidence="2 3" key="1">
    <citation type="submission" date="2016-08" db="EMBL/GenBank/DDBJ databases">
        <title>Complete genome sequence of Streptomyces agglomeratus strain 6-3-2, a novel anti-MRSA actinomycete isolated from Wuli of Tebit, China.</title>
        <authorList>
            <person name="Chen X."/>
        </authorList>
    </citation>
    <scope>NUCLEOTIDE SEQUENCE [LARGE SCALE GENOMIC DNA]</scope>
    <source>
        <strain evidence="2 3">6-3-2</strain>
    </source>
</reference>
<dbReference type="STRING" id="285458.BGM19_18770"/>
<evidence type="ECO:0000256" key="1">
    <source>
        <dbReference type="SAM" id="MobiDB-lite"/>
    </source>
</evidence>
<dbReference type="NCBIfam" id="NF041823">
    <property type="entry name" value="daptide_RRE"/>
    <property type="match status" value="1"/>
</dbReference>
<dbReference type="EMBL" id="MEHJ01000001">
    <property type="protein sequence ID" value="OEJ26157.1"/>
    <property type="molecule type" value="Genomic_DNA"/>
</dbReference>
<evidence type="ECO:0000313" key="3">
    <source>
        <dbReference type="Proteomes" id="UP000095759"/>
    </source>
</evidence>
<sequence length="380" mass="39018">MSATKRHLMQWGTGRPATAGSTGSESAPGSRRGAATVVLEDPGHLDAVLAAGLAGPGATVFVPGHPGTEAGTGPDAGPAVIGYEGSFGEPGGEGSIGSDFYLQVQSYGVSAYMSVVGPTLLRVADESDFEAFLDDADRARHDGVFADFLTHPVMQLADLPALGAGPSGDGPLLRLHVAADGGVSTSPTGRRLGEPGDAFTVLEENWRRYNEESAQPCPVALGLVLPEEVRSAALAARPWLGRYLAAVDGLRDLRARGLDRLRVSGFGGRMLPALEAVPGADTGSDVPLLLWNEDASFLYSAHSAHSTDSGHGPGAGRRLFQLERKAAQAAEALLVLGSRPAAAEFADEEHLAAVDRFFTGAGVPLDSVGAVAAASVPAGR</sequence>
<feature type="region of interest" description="Disordered" evidence="1">
    <location>
        <begin position="1"/>
        <end position="33"/>
    </location>
</feature>
<evidence type="ECO:0000313" key="2">
    <source>
        <dbReference type="EMBL" id="OEJ26157.1"/>
    </source>
</evidence>
<keyword evidence="3" id="KW-1185">Reference proteome</keyword>
<name>A0A1E5P9L2_9ACTN</name>
<gene>
    <name evidence="2" type="ORF">AS594_18275</name>
</gene>
<dbReference type="AlphaFoldDB" id="A0A1E5P9L2"/>
<organism evidence="2 3">
    <name type="scientific">Streptomyces agglomeratus</name>
    <dbReference type="NCBI Taxonomy" id="285458"/>
    <lineage>
        <taxon>Bacteria</taxon>
        <taxon>Bacillati</taxon>
        <taxon>Actinomycetota</taxon>
        <taxon>Actinomycetes</taxon>
        <taxon>Kitasatosporales</taxon>
        <taxon>Streptomycetaceae</taxon>
        <taxon>Streptomyces</taxon>
    </lineage>
</organism>
<dbReference type="RefSeq" id="WP_069932598.1">
    <property type="nucleotide sequence ID" value="NZ_MEHJ01000001.1"/>
</dbReference>
<comment type="caution">
    <text evidence="2">The sequence shown here is derived from an EMBL/GenBank/DDBJ whole genome shotgun (WGS) entry which is preliminary data.</text>
</comment>
<protein>
    <submittedName>
        <fullName evidence="2">Uncharacterized protein</fullName>
    </submittedName>
</protein>
<dbReference type="Proteomes" id="UP000095759">
    <property type="component" value="Unassembled WGS sequence"/>
</dbReference>
<dbReference type="InterPro" id="IPR049693">
    <property type="entry name" value="Daptide_RRE"/>
</dbReference>
<proteinExistence type="predicted"/>